<sequence length="163" mass="18574">MTSATTNREFAGPHRGWLALLLVALLSAAYPATAADQQVDKADKAASAGSQEQPTMPQRHAFKLGDFRIKNFHPVEREKVTLDFTVWVEVSEEDLPQFEQAWGSRQHRVRNQVITSARLVPSTAFEDPTLHALRRRIYLRLRRAVPELRVSEVFISDFSYIVE</sequence>
<evidence type="ECO:0000313" key="3">
    <source>
        <dbReference type="Proteomes" id="UP001155241"/>
    </source>
</evidence>
<feature type="chain" id="PRO_5040842349" description="Flagellar protein FliL" evidence="1">
    <location>
        <begin position="35"/>
        <end position="163"/>
    </location>
</feature>
<comment type="caution">
    <text evidence="2">The sequence shown here is derived from an EMBL/GenBank/DDBJ whole genome shotgun (WGS) entry which is preliminary data.</text>
</comment>
<dbReference type="Proteomes" id="UP001155241">
    <property type="component" value="Unassembled WGS sequence"/>
</dbReference>
<reference evidence="2" key="1">
    <citation type="submission" date="2022-06" db="EMBL/GenBank/DDBJ databases">
        <title>Aeoliella straminimaris, a novel planctomycete from sediments.</title>
        <authorList>
            <person name="Vitorino I.R."/>
            <person name="Lage O.M."/>
        </authorList>
    </citation>
    <scope>NUCLEOTIDE SEQUENCE</scope>
    <source>
        <strain evidence="2">ICT_H6.2</strain>
    </source>
</reference>
<dbReference type="AlphaFoldDB" id="A0A9X2F8V5"/>
<accession>A0A9X2F8V5</accession>
<evidence type="ECO:0008006" key="4">
    <source>
        <dbReference type="Google" id="ProtNLM"/>
    </source>
</evidence>
<proteinExistence type="predicted"/>
<keyword evidence="1" id="KW-0732">Signal</keyword>
<organism evidence="2 3">
    <name type="scientific">Aeoliella straminimaris</name>
    <dbReference type="NCBI Taxonomy" id="2954799"/>
    <lineage>
        <taxon>Bacteria</taxon>
        <taxon>Pseudomonadati</taxon>
        <taxon>Planctomycetota</taxon>
        <taxon>Planctomycetia</taxon>
        <taxon>Pirellulales</taxon>
        <taxon>Lacipirellulaceae</taxon>
        <taxon>Aeoliella</taxon>
    </lineage>
</organism>
<gene>
    <name evidence="2" type="ORF">NG895_08795</name>
</gene>
<name>A0A9X2F8V5_9BACT</name>
<evidence type="ECO:0000313" key="2">
    <source>
        <dbReference type="EMBL" id="MCO6044004.1"/>
    </source>
</evidence>
<feature type="signal peptide" evidence="1">
    <location>
        <begin position="1"/>
        <end position="34"/>
    </location>
</feature>
<protein>
    <recommendedName>
        <fullName evidence="4">Flagellar protein FliL</fullName>
    </recommendedName>
</protein>
<evidence type="ECO:0000256" key="1">
    <source>
        <dbReference type="SAM" id="SignalP"/>
    </source>
</evidence>
<dbReference type="EMBL" id="JAMXLR010000028">
    <property type="protein sequence ID" value="MCO6044004.1"/>
    <property type="molecule type" value="Genomic_DNA"/>
</dbReference>
<keyword evidence="3" id="KW-1185">Reference proteome</keyword>
<dbReference type="RefSeq" id="WP_252852110.1">
    <property type="nucleotide sequence ID" value="NZ_JAMXLR010000028.1"/>
</dbReference>